<evidence type="ECO:0000313" key="2">
    <source>
        <dbReference type="EMBL" id="GGS42392.1"/>
    </source>
</evidence>
<organism evidence="2 3">
    <name type="scientific">Actinokineospora fastidiosa</name>
    <dbReference type="NCBI Taxonomy" id="1816"/>
    <lineage>
        <taxon>Bacteria</taxon>
        <taxon>Bacillati</taxon>
        <taxon>Actinomycetota</taxon>
        <taxon>Actinomycetes</taxon>
        <taxon>Pseudonocardiales</taxon>
        <taxon>Pseudonocardiaceae</taxon>
        <taxon>Actinokineospora</taxon>
    </lineage>
</organism>
<gene>
    <name evidence="2" type="ORF">GCM10010171_41550</name>
</gene>
<dbReference type="AlphaFoldDB" id="A0A918GL23"/>
<feature type="transmembrane region" description="Helical" evidence="1">
    <location>
        <begin position="42"/>
        <end position="67"/>
    </location>
</feature>
<protein>
    <submittedName>
        <fullName evidence="2">Uncharacterized protein</fullName>
    </submittedName>
</protein>
<keyword evidence="3" id="KW-1185">Reference proteome</keyword>
<keyword evidence="1" id="KW-1133">Transmembrane helix</keyword>
<evidence type="ECO:0000256" key="1">
    <source>
        <dbReference type="SAM" id="Phobius"/>
    </source>
</evidence>
<dbReference type="Proteomes" id="UP000660680">
    <property type="component" value="Unassembled WGS sequence"/>
</dbReference>
<dbReference type="EMBL" id="BMRB01000003">
    <property type="protein sequence ID" value="GGS42392.1"/>
    <property type="molecule type" value="Genomic_DNA"/>
</dbReference>
<dbReference type="RefSeq" id="WP_189212188.1">
    <property type="nucleotide sequence ID" value="NZ_BMRB01000003.1"/>
</dbReference>
<comment type="caution">
    <text evidence="2">The sequence shown here is derived from an EMBL/GenBank/DDBJ whole genome shotgun (WGS) entry which is preliminary data.</text>
</comment>
<evidence type="ECO:0000313" key="3">
    <source>
        <dbReference type="Proteomes" id="UP000660680"/>
    </source>
</evidence>
<keyword evidence="1" id="KW-0812">Transmembrane</keyword>
<sequence>MLKAVRTQKKAAAVALASALAAALPLGGVIYAFRDGLPETPVGAVAVGLLGVAALAPCTAAFVAGVLDFEQALVQEEAAWDKLALAAERAGDDAWTQYARACQARTEVMRRRLGKLTWLLRVLNDFLKACLACARTPARPAVGPDAV</sequence>
<reference evidence="2" key="2">
    <citation type="submission" date="2020-09" db="EMBL/GenBank/DDBJ databases">
        <authorList>
            <person name="Sun Q."/>
            <person name="Ohkuma M."/>
        </authorList>
    </citation>
    <scope>NUCLEOTIDE SEQUENCE</scope>
    <source>
        <strain evidence="2">JCM 3276</strain>
    </source>
</reference>
<proteinExistence type="predicted"/>
<name>A0A918GL23_9PSEU</name>
<keyword evidence="1" id="KW-0472">Membrane</keyword>
<accession>A0A918GL23</accession>
<reference evidence="2" key="1">
    <citation type="journal article" date="2014" name="Int. J. Syst. Evol. Microbiol.">
        <title>Complete genome sequence of Corynebacterium casei LMG S-19264T (=DSM 44701T), isolated from a smear-ripened cheese.</title>
        <authorList>
            <consortium name="US DOE Joint Genome Institute (JGI-PGF)"/>
            <person name="Walter F."/>
            <person name="Albersmeier A."/>
            <person name="Kalinowski J."/>
            <person name="Ruckert C."/>
        </authorList>
    </citation>
    <scope>NUCLEOTIDE SEQUENCE</scope>
    <source>
        <strain evidence="2">JCM 3276</strain>
    </source>
</reference>